<name>A0A8J4SFE7_9TREM</name>
<protein>
    <submittedName>
        <fullName evidence="1">Uncharacterized protein</fullName>
    </submittedName>
</protein>
<dbReference type="Proteomes" id="UP000748531">
    <property type="component" value="Unassembled WGS sequence"/>
</dbReference>
<gene>
    <name evidence="1" type="ORF">PHET_08231</name>
</gene>
<comment type="caution">
    <text evidence="1">The sequence shown here is derived from an EMBL/GenBank/DDBJ whole genome shotgun (WGS) entry which is preliminary data.</text>
</comment>
<dbReference type="EMBL" id="LUCH01017346">
    <property type="protein sequence ID" value="KAF5395073.1"/>
    <property type="molecule type" value="Genomic_DNA"/>
</dbReference>
<proteinExistence type="predicted"/>
<keyword evidence="2" id="KW-1185">Reference proteome</keyword>
<evidence type="ECO:0000313" key="2">
    <source>
        <dbReference type="Proteomes" id="UP000748531"/>
    </source>
</evidence>
<accession>A0A8J4SFE7</accession>
<evidence type="ECO:0000313" key="1">
    <source>
        <dbReference type="EMBL" id="KAF5395073.1"/>
    </source>
</evidence>
<organism evidence="1 2">
    <name type="scientific">Paragonimus heterotremus</name>
    <dbReference type="NCBI Taxonomy" id="100268"/>
    <lineage>
        <taxon>Eukaryota</taxon>
        <taxon>Metazoa</taxon>
        <taxon>Spiralia</taxon>
        <taxon>Lophotrochozoa</taxon>
        <taxon>Platyhelminthes</taxon>
        <taxon>Trematoda</taxon>
        <taxon>Digenea</taxon>
        <taxon>Plagiorchiida</taxon>
        <taxon>Troglotremata</taxon>
        <taxon>Troglotrematidae</taxon>
        <taxon>Paragonimus</taxon>
    </lineage>
</organism>
<reference evidence="1" key="1">
    <citation type="submission" date="2019-05" db="EMBL/GenBank/DDBJ databases">
        <title>Annotation for the trematode Paragonimus heterotremus.</title>
        <authorList>
            <person name="Choi Y.-J."/>
        </authorList>
    </citation>
    <scope>NUCLEOTIDE SEQUENCE</scope>
    <source>
        <strain evidence="1">LC</strain>
    </source>
</reference>
<dbReference type="AlphaFoldDB" id="A0A8J4SFE7"/>
<sequence>MQHSRIHNNEVLGTDRWLINNLRISSGRKTLNIDHILIIVRYAAGEMTSFHVCLARATGSIIR</sequence>